<dbReference type="Proteomes" id="UP000033140">
    <property type="component" value="Unassembled WGS sequence"/>
</dbReference>
<dbReference type="PANTHER" id="PTHR46423:SF1">
    <property type="entry name" value="RNA POLYMERASE II-ASSOCIATED PROTEIN 3"/>
    <property type="match status" value="1"/>
</dbReference>
<evidence type="ECO:0000256" key="6">
    <source>
        <dbReference type="SAM" id="MobiDB-lite"/>
    </source>
</evidence>
<keyword evidence="9" id="KW-1185">Reference proteome</keyword>
<sequence length="383" mass="41625">MTKAAALEAKNKGNTAFKKGEYEAALTFYSEAMILDPQDQVYPSNRAMTNLKLERWADAEEDCNKALALTAQNVKALWRRGIARKNLGKLVEARQDWELALKIEPGNSTIMDELKQLEWLEKKAKRATRGIRPSRLANVENNPTHEASDASYASLDARVTPERIRIPVKEVDELPAELLDVPQASTQPDLPTKPEQVKTATAELTSIEQPAAVPAQEEPKIGTSSIASPPSQTPKISASSSVVPPSQASLDLAMYGISPGSLPTVSALLQLLRTPVASNPGAAEYLFSIPSEKLPTIFGRAGLETSHLEGFLDAVLVCKSVGYEDWRRKALSVLQVLPIVGRFSIASMFVGRDKVQKVFAALAEEATAEEEEHSKKAGASWGI</sequence>
<evidence type="ECO:0000259" key="7">
    <source>
        <dbReference type="Pfam" id="PF13877"/>
    </source>
</evidence>
<dbReference type="OMA" id="ENGIPEW"/>
<dbReference type="InterPro" id="IPR025986">
    <property type="entry name" value="RPAP3-like_C"/>
</dbReference>
<feature type="region of interest" description="Disordered" evidence="6">
    <location>
        <begin position="180"/>
        <end position="199"/>
    </location>
</feature>
<dbReference type="InterPro" id="IPR019734">
    <property type="entry name" value="TPR_rpt"/>
</dbReference>
<organism evidence="8 9">
    <name type="scientific">Saitoella complicata (strain BCRC 22490 / CBS 7301 / JCM 7358 / NBRC 10748 / NRRL Y-17804)</name>
    <dbReference type="NCBI Taxonomy" id="698492"/>
    <lineage>
        <taxon>Eukaryota</taxon>
        <taxon>Fungi</taxon>
        <taxon>Dikarya</taxon>
        <taxon>Ascomycota</taxon>
        <taxon>Taphrinomycotina</taxon>
        <taxon>Taphrinomycotina incertae sedis</taxon>
        <taxon>Saitoella</taxon>
    </lineage>
</organism>
<reference evidence="8 9" key="1">
    <citation type="journal article" date="2011" name="J. Gen. Appl. Microbiol.">
        <title>Draft genome sequencing of the enigmatic yeast Saitoella complicata.</title>
        <authorList>
            <person name="Nishida H."/>
            <person name="Hamamoto M."/>
            <person name="Sugiyama J."/>
        </authorList>
    </citation>
    <scope>NUCLEOTIDE SEQUENCE [LARGE SCALE GENOMIC DNA]</scope>
    <source>
        <strain evidence="8 9">NRRL Y-17804</strain>
    </source>
</reference>
<dbReference type="GO" id="GO:0101031">
    <property type="term" value="C:protein folding chaperone complex"/>
    <property type="evidence" value="ECO:0007669"/>
    <property type="project" value="TreeGrafter"/>
</dbReference>
<evidence type="ECO:0000256" key="5">
    <source>
        <dbReference type="PROSITE-ProRule" id="PRU00339"/>
    </source>
</evidence>
<dbReference type="STRING" id="698492.A0A0E9N860"/>
<evidence type="ECO:0000313" key="8">
    <source>
        <dbReference type="EMBL" id="GAO45881.1"/>
    </source>
</evidence>
<reference evidence="8 9" key="2">
    <citation type="journal article" date="2014" name="J. Gen. Appl. Microbiol.">
        <title>The early diverging ascomycetous budding yeast Saitoella complicata has three histone deacetylases belonging to the Clr6, Hos2, and Rpd3 lineages.</title>
        <authorList>
            <person name="Nishida H."/>
            <person name="Matsumoto T."/>
            <person name="Kondo S."/>
            <person name="Hamamoto M."/>
            <person name="Yoshikawa H."/>
        </authorList>
    </citation>
    <scope>NUCLEOTIDE SEQUENCE [LARGE SCALE GENOMIC DNA]</scope>
    <source>
        <strain evidence="8 9">NRRL Y-17804</strain>
    </source>
</reference>
<protein>
    <recommendedName>
        <fullName evidence="4">RNA polymerase II-associated protein 3</fullName>
    </recommendedName>
</protein>
<dbReference type="InterPro" id="IPR051966">
    <property type="entry name" value="RPAP3"/>
</dbReference>
<keyword evidence="1" id="KW-0677">Repeat</keyword>
<dbReference type="PROSITE" id="PS50005">
    <property type="entry name" value="TPR"/>
    <property type="match status" value="1"/>
</dbReference>
<feature type="region of interest" description="Disordered" evidence="6">
    <location>
        <begin position="204"/>
        <end position="240"/>
    </location>
</feature>
<reference evidence="8 9" key="3">
    <citation type="journal article" date="2015" name="Genome Announc.">
        <title>Draft Genome Sequence of the Archiascomycetous Yeast Saitoella complicata.</title>
        <authorList>
            <person name="Yamauchi K."/>
            <person name="Kondo S."/>
            <person name="Hamamoto M."/>
            <person name="Takahashi Y."/>
            <person name="Ogura Y."/>
            <person name="Hayashi T."/>
            <person name="Nishida H."/>
        </authorList>
    </citation>
    <scope>NUCLEOTIDE SEQUENCE [LARGE SCALE GENOMIC DNA]</scope>
    <source>
        <strain evidence="8 9">NRRL Y-17804</strain>
    </source>
</reference>
<accession>A0A0E9N860</accession>
<comment type="similarity">
    <text evidence="3">Belongs to the RPAP3 family.</text>
</comment>
<name>A0A0E9N860_SAICN</name>
<keyword evidence="2 5" id="KW-0802">TPR repeat</keyword>
<dbReference type="EMBL" id="BACD03000001">
    <property type="protein sequence ID" value="GAO45881.1"/>
    <property type="molecule type" value="Genomic_DNA"/>
</dbReference>
<feature type="region of interest" description="Disordered" evidence="6">
    <location>
        <begin position="131"/>
        <end position="153"/>
    </location>
</feature>
<dbReference type="SUPFAM" id="SSF48452">
    <property type="entry name" value="TPR-like"/>
    <property type="match status" value="1"/>
</dbReference>
<dbReference type="PANTHER" id="PTHR46423">
    <property type="entry name" value="RNA POLYMERASE II-ASSOCIATED PROTEIN 3"/>
    <property type="match status" value="1"/>
</dbReference>
<evidence type="ECO:0000256" key="4">
    <source>
        <dbReference type="ARBA" id="ARBA00040133"/>
    </source>
</evidence>
<dbReference type="InterPro" id="IPR011990">
    <property type="entry name" value="TPR-like_helical_dom_sf"/>
</dbReference>
<feature type="repeat" description="TPR" evidence="5">
    <location>
        <begin position="6"/>
        <end position="39"/>
    </location>
</feature>
<feature type="compositionally biased region" description="Polar residues" evidence="6">
    <location>
        <begin position="222"/>
        <end position="236"/>
    </location>
</feature>
<dbReference type="Gene3D" id="1.25.40.10">
    <property type="entry name" value="Tetratricopeptide repeat domain"/>
    <property type="match status" value="1"/>
</dbReference>
<comment type="caution">
    <text evidence="8">The sequence shown here is derived from an EMBL/GenBank/DDBJ whole genome shotgun (WGS) entry which is preliminary data.</text>
</comment>
<gene>
    <name evidence="8" type="ORF">G7K_0127-t1</name>
</gene>
<evidence type="ECO:0000256" key="2">
    <source>
        <dbReference type="ARBA" id="ARBA00022803"/>
    </source>
</evidence>
<dbReference type="Pfam" id="PF13181">
    <property type="entry name" value="TPR_8"/>
    <property type="match status" value="1"/>
</dbReference>
<proteinExistence type="inferred from homology"/>
<dbReference type="Pfam" id="PF13877">
    <property type="entry name" value="RPAP3_C"/>
    <property type="match status" value="1"/>
</dbReference>
<evidence type="ECO:0000313" key="9">
    <source>
        <dbReference type="Proteomes" id="UP000033140"/>
    </source>
</evidence>
<dbReference type="AlphaFoldDB" id="A0A0E9N860"/>
<feature type="domain" description="RNA-polymerase II-associated protein 3-like C-terminal" evidence="7">
    <location>
        <begin position="269"/>
        <end position="352"/>
    </location>
</feature>
<dbReference type="SMART" id="SM00028">
    <property type="entry name" value="TPR"/>
    <property type="match status" value="3"/>
</dbReference>
<evidence type="ECO:0000256" key="1">
    <source>
        <dbReference type="ARBA" id="ARBA00022737"/>
    </source>
</evidence>
<evidence type="ECO:0000256" key="3">
    <source>
        <dbReference type="ARBA" id="ARBA00038275"/>
    </source>
</evidence>